<protein>
    <submittedName>
        <fullName evidence="9">EmrB/QacA subfamily drug resistance transporter</fullName>
    </submittedName>
</protein>
<keyword evidence="6 7" id="KW-0472">Membrane</keyword>
<gene>
    <name evidence="9" type="ORF">HEB94_001885</name>
</gene>
<dbReference type="PANTHER" id="PTHR42718">
    <property type="entry name" value="MAJOR FACILITATOR SUPERFAMILY MULTIDRUG TRANSPORTER MFSC"/>
    <property type="match status" value="1"/>
</dbReference>
<evidence type="ECO:0000256" key="5">
    <source>
        <dbReference type="ARBA" id="ARBA00022989"/>
    </source>
</evidence>
<keyword evidence="2" id="KW-0813">Transport</keyword>
<keyword evidence="3" id="KW-1003">Cell membrane</keyword>
<feature type="transmembrane region" description="Helical" evidence="7">
    <location>
        <begin position="89"/>
        <end position="108"/>
    </location>
</feature>
<comment type="caution">
    <text evidence="9">The sequence shown here is derived from an EMBL/GenBank/DDBJ whole genome shotgun (WGS) entry which is preliminary data.</text>
</comment>
<feature type="transmembrane region" description="Helical" evidence="7">
    <location>
        <begin position="406"/>
        <end position="429"/>
    </location>
</feature>
<feature type="transmembrane region" description="Helical" evidence="7">
    <location>
        <begin position="342"/>
        <end position="361"/>
    </location>
</feature>
<feature type="transmembrane region" description="Helical" evidence="7">
    <location>
        <begin position="441"/>
        <end position="461"/>
    </location>
</feature>
<dbReference type="CDD" id="cd17321">
    <property type="entry name" value="MFS_MMR_MDR_like"/>
    <property type="match status" value="1"/>
</dbReference>
<dbReference type="InterPro" id="IPR020846">
    <property type="entry name" value="MFS_dom"/>
</dbReference>
<dbReference type="GO" id="GO:0005886">
    <property type="term" value="C:plasma membrane"/>
    <property type="evidence" value="ECO:0007669"/>
    <property type="project" value="UniProtKB-SubCell"/>
</dbReference>
<name>A0A927MXC4_9ACTN</name>
<comment type="subcellular location">
    <subcellularLocation>
        <location evidence="1">Cell membrane</location>
        <topology evidence="1">Multi-pass membrane protein</topology>
    </subcellularLocation>
</comment>
<dbReference type="GO" id="GO:0022857">
    <property type="term" value="F:transmembrane transporter activity"/>
    <property type="evidence" value="ECO:0007669"/>
    <property type="project" value="InterPro"/>
</dbReference>
<dbReference type="InterPro" id="IPR036259">
    <property type="entry name" value="MFS_trans_sf"/>
</dbReference>
<sequence length="469" mass="48747">MGSSEPDDQERSDPAQRRYAWRVLALNVVVVSQPALNAGMLNLALPDITRQTSATNTQITLVVSAYWLVSTVLLLSFGRLADMLGRRRLYIAGIATFTLACAGCAAATSADVLILMRILQAVGAAAIIVNSSALLTDAFPRDLLSTGMGISASIFSAFGLAGPVVGGALVTRFGGQAVFWFSVPFGVIGLVGALLLLRPHLPTTRQSFDYAGAGLSAVALTGLLVFLSGGQSWGWENPVGLGVATFSAGMLVAFVLFERGRRHPLLDLSLFTVWSRAAAYVCHGLVAVSDFSIALLLSLYFQRVMGLTALDAGLRLVPSTVGALVAAPLAGRLARRYESRVLSSWGVALHAAALLGLVFAFPAHPPYWVTGVCLAAIGVGTGLFTTPNTHAIMASVEPDRRGVAGAVRSTIANVAGLTGTALVLAVVAGPSVAARVSASSFQVAGLVLFACCVVGTFLSLARGRQHDPQ</sequence>
<dbReference type="RefSeq" id="WP_192749442.1">
    <property type="nucleotide sequence ID" value="NZ_BAABJL010000030.1"/>
</dbReference>
<dbReference type="PANTHER" id="PTHR42718:SF46">
    <property type="entry name" value="BLR6921 PROTEIN"/>
    <property type="match status" value="1"/>
</dbReference>
<dbReference type="InterPro" id="IPR011701">
    <property type="entry name" value="MFS"/>
</dbReference>
<evidence type="ECO:0000256" key="4">
    <source>
        <dbReference type="ARBA" id="ARBA00022692"/>
    </source>
</evidence>
<dbReference type="EMBL" id="JADBEM010000001">
    <property type="protein sequence ID" value="MBE1605037.1"/>
    <property type="molecule type" value="Genomic_DNA"/>
</dbReference>
<keyword evidence="4 7" id="KW-0812">Transmembrane</keyword>
<feature type="transmembrane region" description="Helical" evidence="7">
    <location>
        <begin position="57"/>
        <end position="77"/>
    </location>
</feature>
<proteinExistence type="predicted"/>
<feature type="domain" description="Major facilitator superfamily (MFS) profile" evidence="8">
    <location>
        <begin position="23"/>
        <end position="467"/>
    </location>
</feature>
<keyword evidence="5 7" id="KW-1133">Transmembrane helix</keyword>
<feature type="transmembrane region" description="Helical" evidence="7">
    <location>
        <begin position="239"/>
        <end position="257"/>
    </location>
</feature>
<feature type="transmembrane region" description="Helical" evidence="7">
    <location>
        <begin position="21"/>
        <end position="45"/>
    </location>
</feature>
<feature type="transmembrane region" description="Helical" evidence="7">
    <location>
        <begin position="114"/>
        <end position="135"/>
    </location>
</feature>
<feature type="transmembrane region" description="Helical" evidence="7">
    <location>
        <begin position="208"/>
        <end position="227"/>
    </location>
</feature>
<feature type="transmembrane region" description="Helical" evidence="7">
    <location>
        <begin position="312"/>
        <end position="330"/>
    </location>
</feature>
<organism evidence="9 10">
    <name type="scientific">Actinopolymorpha pittospori</name>
    <dbReference type="NCBI Taxonomy" id="648752"/>
    <lineage>
        <taxon>Bacteria</taxon>
        <taxon>Bacillati</taxon>
        <taxon>Actinomycetota</taxon>
        <taxon>Actinomycetes</taxon>
        <taxon>Propionibacteriales</taxon>
        <taxon>Actinopolymorphaceae</taxon>
        <taxon>Actinopolymorpha</taxon>
    </lineage>
</organism>
<evidence type="ECO:0000256" key="1">
    <source>
        <dbReference type="ARBA" id="ARBA00004651"/>
    </source>
</evidence>
<feature type="transmembrane region" description="Helical" evidence="7">
    <location>
        <begin position="177"/>
        <end position="196"/>
    </location>
</feature>
<evidence type="ECO:0000256" key="7">
    <source>
        <dbReference type="SAM" id="Phobius"/>
    </source>
</evidence>
<dbReference type="Gene3D" id="1.20.1250.20">
    <property type="entry name" value="MFS general substrate transporter like domains"/>
    <property type="match status" value="1"/>
</dbReference>
<evidence type="ECO:0000256" key="2">
    <source>
        <dbReference type="ARBA" id="ARBA00022448"/>
    </source>
</evidence>
<evidence type="ECO:0000256" key="3">
    <source>
        <dbReference type="ARBA" id="ARBA00022475"/>
    </source>
</evidence>
<reference evidence="9" key="1">
    <citation type="submission" date="2020-10" db="EMBL/GenBank/DDBJ databases">
        <title>Sequencing the genomes of 1000 actinobacteria strains.</title>
        <authorList>
            <person name="Klenk H.-P."/>
        </authorList>
    </citation>
    <scope>NUCLEOTIDE SEQUENCE</scope>
    <source>
        <strain evidence="9">DSM 45354</strain>
    </source>
</reference>
<dbReference type="AlphaFoldDB" id="A0A927MXC4"/>
<evidence type="ECO:0000313" key="9">
    <source>
        <dbReference type="EMBL" id="MBE1605037.1"/>
    </source>
</evidence>
<accession>A0A927MXC4</accession>
<dbReference type="Proteomes" id="UP000638648">
    <property type="component" value="Unassembled WGS sequence"/>
</dbReference>
<feature type="transmembrane region" description="Helical" evidence="7">
    <location>
        <begin position="147"/>
        <end position="171"/>
    </location>
</feature>
<keyword evidence="10" id="KW-1185">Reference proteome</keyword>
<evidence type="ECO:0000313" key="10">
    <source>
        <dbReference type="Proteomes" id="UP000638648"/>
    </source>
</evidence>
<evidence type="ECO:0000259" key="8">
    <source>
        <dbReference type="PROSITE" id="PS50850"/>
    </source>
</evidence>
<dbReference type="Gene3D" id="1.20.1720.10">
    <property type="entry name" value="Multidrug resistance protein D"/>
    <property type="match status" value="1"/>
</dbReference>
<dbReference type="SUPFAM" id="SSF103473">
    <property type="entry name" value="MFS general substrate transporter"/>
    <property type="match status" value="1"/>
</dbReference>
<feature type="transmembrane region" description="Helical" evidence="7">
    <location>
        <begin position="277"/>
        <end position="300"/>
    </location>
</feature>
<evidence type="ECO:0000256" key="6">
    <source>
        <dbReference type="ARBA" id="ARBA00023136"/>
    </source>
</evidence>
<dbReference type="Pfam" id="PF07690">
    <property type="entry name" value="MFS_1"/>
    <property type="match status" value="1"/>
</dbReference>
<dbReference type="PROSITE" id="PS50850">
    <property type="entry name" value="MFS"/>
    <property type="match status" value="1"/>
</dbReference>
<feature type="transmembrane region" description="Helical" evidence="7">
    <location>
        <begin position="367"/>
        <end position="385"/>
    </location>
</feature>